<evidence type="ECO:0000313" key="10">
    <source>
        <dbReference type="Proteomes" id="UP000785200"/>
    </source>
</evidence>
<name>A0A9P7AWK7_9HELO</name>
<dbReference type="PROSITE" id="PS50850">
    <property type="entry name" value="MFS"/>
    <property type="match status" value="1"/>
</dbReference>
<feature type="transmembrane region" description="Helical" evidence="7">
    <location>
        <begin position="413"/>
        <end position="433"/>
    </location>
</feature>
<reference evidence="9" key="1">
    <citation type="submission" date="2019-07" db="EMBL/GenBank/DDBJ databases">
        <title>Hyphodiscus hymeniophilus genome sequencing and assembly.</title>
        <authorList>
            <person name="Kramer G."/>
            <person name="Nodwell J."/>
        </authorList>
    </citation>
    <scope>NUCLEOTIDE SEQUENCE</scope>
    <source>
        <strain evidence="9">ATCC 34498</strain>
    </source>
</reference>
<accession>A0A9P7AWK7</accession>
<sequence>MMSTIDASMSAATQEVMENERSKGSSSDQTRTSTLSQTNGDDGAEEPQDAKKEVSTLRLVFILGGLWFGMLIVVMDDTMMGTISGPVSASFNSLSKLSWIQTLFPIGASIAQPLSGHLTDIYGRRKGLMVCYTLFAIGTLLCGLAPVLGVFLLGRIFQGMGGGAIVSITAFIETDLVPLRKRAFIEGLGNICYGIVFALGGVYGGEVNEAIGWRWAFLIQPPIVVMNGLLVFFVVKIRQKQTEASLLHQIDYFGGFTLVVAIIFFQLALNSGGNTAGWGSALVISSLVISGISFGMFIFWDFCKASNPAIPLRAMLLRTVAASQLSFFFASAANISVLFYVPIYLQVLGYSTGAAGLRFIPMAVGIAASSAITGRIVEVSGRFFWINVPVQICYILGVALLCSMTQHTPPWCIFVYVGIFGIGYGGAFVTRLMGVLSSVQDEKQAIIQAASWTIESTGLALGITIASTVFQKLSLGRLRTLLEGNPALLNKVSADIESLKTLHGSQKQAIIGIYLKAVRGVFFLTLAEILLAAMMSLLMKNNKLVDEPKEAEGIEGLETDLKAPHVAETHITEEKPAHTLA</sequence>
<keyword evidence="3 7" id="KW-0812">Transmembrane</keyword>
<feature type="transmembrane region" description="Helical" evidence="7">
    <location>
        <begin position="383"/>
        <end position="401"/>
    </location>
</feature>
<feature type="compositionally biased region" description="Polar residues" evidence="6">
    <location>
        <begin position="1"/>
        <end position="13"/>
    </location>
</feature>
<dbReference type="InterPro" id="IPR036259">
    <property type="entry name" value="MFS_trans_sf"/>
</dbReference>
<feature type="transmembrane region" description="Helical" evidence="7">
    <location>
        <begin position="97"/>
        <end position="115"/>
    </location>
</feature>
<dbReference type="OrthoDB" id="6770063at2759"/>
<dbReference type="Proteomes" id="UP000785200">
    <property type="component" value="Unassembled WGS sequence"/>
</dbReference>
<evidence type="ECO:0000256" key="6">
    <source>
        <dbReference type="SAM" id="MobiDB-lite"/>
    </source>
</evidence>
<dbReference type="Gene3D" id="1.20.1250.20">
    <property type="entry name" value="MFS general substrate transporter like domains"/>
    <property type="match status" value="2"/>
</dbReference>
<dbReference type="InterPro" id="IPR011701">
    <property type="entry name" value="MFS"/>
</dbReference>
<dbReference type="GO" id="GO:0015174">
    <property type="term" value="F:basic amino acid transmembrane transporter activity"/>
    <property type="evidence" value="ECO:0007669"/>
    <property type="project" value="TreeGrafter"/>
</dbReference>
<dbReference type="PANTHER" id="PTHR23501">
    <property type="entry name" value="MAJOR FACILITATOR SUPERFAMILY"/>
    <property type="match status" value="1"/>
</dbReference>
<keyword evidence="4 7" id="KW-1133">Transmembrane helix</keyword>
<feature type="transmembrane region" description="Helical" evidence="7">
    <location>
        <begin position="521"/>
        <end position="539"/>
    </location>
</feature>
<dbReference type="SUPFAM" id="SSF103473">
    <property type="entry name" value="MFS general substrate transporter"/>
    <property type="match status" value="1"/>
</dbReference>
<evidence type="ECO:0000259" key="8">
    <source>
        <dbReference type="PROSITE" id="PS50850"/>
    </source>
</evidence>
<keyword evidence="2" id="KW-0813">Transport</keyword>
<dbReference type="AlphaFoldDB" id="A0A9P7AWK7"/>
<evidence type="ECO:0000256" key="3">
    <source>
        <dbReference type="ARBA" id="ARBA00022692"/>
    </source>
</evidence>
<feature type="transmembrane region" description="Helical" evidence="7">
    <location>
        <begin position="215"/>
        <end position="237"/>
    </location>
</feature>
<evidence type="ECO:0000313" key="9">
    <source>
        <dbReference type="EMBL" id="KAG0648718.1"/>
    </source>
</evidence>
<feature type="transmembrane region" description="Helical" evidence="7">
    <location>
        <begin position="127"/>
        <end position="146"/>
    </location>
</feature>
<feature type="transmembrane region" description="Helical" evidence="7">
    <location>
        <begin position="249"/>
        <end position="269"/>
    </location>
</feature>
<organism evidence="9 10">
    <name type="scientific">Hyphodiscus hymeniophilus</name>
    <dbReference type="NCBI Taxonomy" id="353542"/>
    <lineage>
        <taxon>Eukaryota</taxon>
        <taxon>Fungi</taxon>
        <taxon>Dikarya</taxon>
        <taxon>Ascomycota</taxon>
        <taxon>Pezizomycotina</taxon>
        <taxon>Leotiomycetes</taxon>
        <taxon>Helotiales</taxon>
        <taxon>Hyphodiscaceae</taxon>
        <taxon>Hyphodiscus</taxon>
    </lineage>
</organism>
<feature type="domain" description="Major facilitator superfamily (MFS) profile" evidence="8">
    <location>
        <begin position="57"/>
        <end position="544"/>
    </location>
</feature>
<evidence type="ECO:0000256" key="1">
    <source>
        <dbReference type="ARBA" id="ARBA00004127"/>
    </source>
</evidence>
<dbReference type="Pfam" id="PF07690">
    <property type="entry name" value="MFS_1"/>
    <property type="match status" value="1"/>
</dbReference>
<feature type="transmembrane region" description="Helical" evidence="7">
    <location>
        <begin position="57"/>
        <end position="75"/>
    </location>
</feature>
<evidence type="ECO:0000256" key="7">
    <source>
        <dbReference type="SAM" id="Phobius"/>
    </source>
</evidence>
<feature type="transmembrane region" description="Helical" evidence="7">
    <location>
        <begin position="347"/>
        <end position="371"/>
    </location>
</feature>
<dbReference type="PANTHER" id="PTHR23501:SF191">
    <property type="entry name" value="VACUOLAR BASIC AMINO ACID TRANSPORTER 4"/>
    <property type="match status" value="1"/>
</dbReference>
<feature type="transmembrane region" description="Helical" evidence="7">
    <location>
        <begin position="445"/>
        <end position="470"/>
    </location>
</feature>
<gene>
    <name evidence="9" type="ORF">D0Z07_4648</name>
</gene>
<evidence type="ECO:0000256" key="2">
    <source>
        <dbReference type="ARBA" id="ARBA00022448"/>
    </source>
</evidence>
<keyword evidence="10" id="KW-1185">Reference proteome</keyword>
<evidence type="ECO:0000256" key="5">
    <source>
        <dbReference type="ARBA" id="ARBA00023136"/>
    </source>
</evidence>
<feature type="transmembrane region" description="Helical" evidence="7">
    <location>
        <begin position="315"/>
        <end position="341"/>
    </location>
</feature>
<comment type="caution">
    <text evidence="9">The sequence shown here is derived from an EMBL/GenBank/DDBJ whole genome shotgun (WGS) entry which is preliminary data.</text>
</comment>
<protein>
    <submittedName>
        <fullName evidence="9">Multidrug resistance protein</fullName>
    </submittedName>
</protein>
<keyword evidence="5 7" id="KW-0472">Membrane</keyword>
<dbReference type="EMBL" id="VNKQ01000009">
    <property type="protein sequence ID" value="KAG0648718.1"/>
    <property type="molecule type" value="Genomic_DNA"/>
</dbReference>
<dbReference type="GO" id="GO:0012505">
    <property type="term" value="C:endomembrane system"/>
    <property type="evidence" value="ECO:0007669"/>
    <property type="project" value="UniProtKB-SubCell"/>
</dbReference>
<proteinExistence type="predicted"/>
<dbReference type="GO" id="GO:0000329">
    <property type="term" value="C:fungal-type vacuole membrane"/>
    <property type="evidence" value="ECO:0007669"/>
    <property type="project" value="TreeGrafter"/>
</dbReference>
<feature type="transmembrane region" description="Helical" evidence="7">
    <location>
        <begin position="184"/>
        <end position="203"/>
    </location>
</feature>
<evidence type="ECO:0000256" key="4">
    <source>
        <dbReference type="ARBA" id="ARBA00022989"/>
    </source>
</evidence>
<feature type="region of interest" description="Disordered" evidence="6">
    <location>
        <begin position="1"/>
        <end position="50"/>
    </location>
</feature>
<dbReference type="InterPro" id="IPR020846">
    <property type="entry name" value="MFS_dom"/>
</dbReference>
<comment type="subcellular location">
    <subcellularLocation>
        <location evidence="1">Endomembrane system</location>
        <topology evidence="1">Multi-pass membrane protein</topology>
    </subcellularLocation>
</comment>
<feature type="compositionally biased region" description="Polar residues" evidence="6">
    <location>
        <begin position="24"/>
        <end position="40"/>
    </location>
</feature>
<feature type="transmembrane region" description="Helical" evidence="7">
    <location>
        <begin position="281"/>
        <end position="303"/>
    </location>
</feature>